<dbReference type="PANTHER" id="PTHR47786">
    <property type="entry name" value="ALPHA-1,4-GLUCAN:MALTOSE-1-PHOSPHATE MALTOSYLTRANSFERASE"/>
    <property type="match status" value="1"/>
</dbReference>
<dbReference type="Gene3D" id="2.60.40.10">
    <property type="entry name" value="Immunoglobulins"/>
    <property type="match status" value="1"/>
</dbReference>
<evidence type="ECO:0000313" key="3">
    <source>
        <dbReference type="EMBL" id="CAB5067951.1"/>
    </source>
</evidence>
<dbReference type="Pfam" id="PF21702">
    <property type="entry name" value="GLGE_C"/>
    <property type="match status" value="1"/>
</dbReference>
<dbReference type="SUPFAM" id="SSF51445">
    <property type="entry name" value="(Trans)glycosidases"/>
    <property type="match status" value="1"/>
</dbReference>
<feature type="domain" description="Alpha-1,4-glucan:maltose-1-phosphate maltosyltransferase C-terminal" evidence="2">
    <location>
        <begin position="573"/>
        <end position="666"/>
    </location>
</feature>
<dbReference type="Gene3D" id="1.20.58.80">
    <property type="entry name" value="Phosphotransferase system, lactose/cellobiose-type IIA subunit"/>
    <property type="match status" value="1"/>
</dbReference>
<reference evidence="3" key="1">
    <citation type="submission" date="2020-05" db="EMBL/GenBank/DDBJ databases">
        <authorList>
            <person name="Chiriac C."/>
            <person name="Salcher M."/>
            <person name="Ghai R."/>
            <person name="Kavagutti S V."/>
        </authorList>
    </citation>
    <scope>NUCLEOTIDE SEQUENCE</scope>
</reference>
<dbReference type="AlphaFoldDB" id="A0A6J7UPS2"/>
<feature type="domain" description="Alpha-1,4-glucan:maltose-1-phosphate maltosyltransferase" evidence="1">
    <location>
        <begin position="21"/>
        <end position="204"/>
    </location>
</feature>
<dbReference type="InterPro" id="IPR013783">
    <property type="entry name" value="Ig-like_fold"/>
</dbReference>
<dbReference type="GO" id="GO:0004553">
    <property type="term" value="F:hydrolase activity, hydrolyzing O-glycosyl compounds"/>
    <property type="evidence" value="ECO:0007669"/>
    <property type="project" value="InterPro"/>
</dbReference>
<dbReference type="EMBL" id="CAFBQW010000159">
    <property type="protein sequence ID" value="CAB5067951.1"/>
    <property type="molecule type" value="Genomic_DNA"/>
</dbReference>
<protein>
    <submittedName>
        <fullName evidence="3">Unannotated protein</fullName>
    </submittedName>
</protein>
<accession>A0A6J7UPS2</accession>
<dbReference type="InterPro" id="IPR013780">
    <property type="entry name" value="Glyco_hydro_b"/>
</dbReference>
<proteinExistence type="predicted"/>
<dbReference type="Gene3D" id="2.60.40.1180">
    <property type="entry name" value="Golgi alpha-mannosidase II"/>
    <property type="match status" value="1"/>
</dbReference>
<dbReference type="InterPro" id="IPR049171">
    <property type="entry name" value="GLGE_C"/>
</dbReference>
<dbReference type="Gene3D" id="3.20.20.80">
    <property type="entry name" value="Glycosidases"/>
    <property type="match status" value="1"/>
</dbReference>
<evidence type="ECO:0000259" key="2">
    <source>
        <dbReference type="Pfam" id="PF21702"/>
    </source>
</evidence>
<dbReference type="InterPro" id="IPR017853">
    <property type="entry name" value="GH"/>
</dbReference>
<dbReference type="PANTHER" id="PTHR47786:SF2">
    <property type="entry name" value="GLYCOSYL HYDROLASE FAMILY 13 CATALYTIC DOMAIN-CONTAINING PROTEIN"/>
    <property type="match status" value="1"/>
</dbReference>
<name>A0A6J7UPS2_9ZZZZ</name>
<evidence type="ECO:0000259" key="1">
    <source>
        <dbReference type="Pfam" id="PF11896"/>
    </source>
</evidence>
<gene>
    <name evidence="3" type="ORF">UFOPK4354_01344</name>
</gene>
<dbReference type="Pfam" id="PF11896">
    <property type="entry name" value="GlgE_dom_N_S"/>
    <property type="match status" value="1"/>
</dbReference>
<sequence length="668" mass="74788">MTPPSFPQNPRQSDLLHSPSRILIRDLYPVTPSLSPAKAVRGDEAKFGAMLVADGHGLLAARLRWRRADSQTKAEPSWQTMPLVVAASGQATGQLGFEAEGLYEFQIQAWVDRFETWRRDLQLFAQAGEPLQLEFEQGALILETLQQLLPADSTRRVTDAIEQLRSSSCSDRVRLAAATDDAVAQAVAGVPSEISTSPTFLLRVDPELAVRGAWYEFFPRSEGGLGVGANSWSRLEKIAEAGFDVVYLPPIHPVGLSHRKGKNNSLDAGPKDVGSPWAIGSADGGHTAVNPELGTLSDLRGFVARARELGVEVALDYALQCSPDHPWVSEHPEWFLHRSDGSIRYAENPPKKYQDIFPINFWPVQEQDRIGLWQACLEILEFWIECGVEVFRVDNPHTKPLAFWAWIIREVQATHPRVVLLSEAFTEPAMMHSLAEIGFSQSYTYFTWRQNKDELTAYGEELAHAATAAWFRPNLWPSTPDILTDPLRGGSRQAFASRAILAALMAPSWGIYSGYEQCENTALANKEEYKFSEKYEIKNRNHASSDSLWPLLSELNRIRRDHRATWRMNSLRFHYVDHEQVIAFTHHCTVQTEAGPVNDTLLVVVNLTPDEICEATVYLDLDTLGFSGAASLTVRDELTDESWQWGPSGNYVRLDPAERVAHIFSLTD</sequence>
<dbReference type="InterPro" id="IPR021828">
    <property type="entry name" value="GlgE_dom_N/S"/>
</dbReference>
<organism evidence="3">
    <name type="scientific">freshwater metagenome</name>
    <dbReference type="NCBI Taxonomy" id="449393"/>
    <lineage>
        <taxon>unclassified sequences</taxon>
        <taxon>metagenomes</taxon>
        <taxon>ecological metagenomes</taxon>
    </lineage>
</organism>